<evidence type="ECO:0000313" key="14">
    <source>
        <dbReference type="Proteomes" id="UP000288711"/>
    </source>
</evidence>
<dbReference type="GO" id="GO:0015095">
    <property type="term" value="F:magnesium ion transmembrane transporter activity"/>
    <property type="evidence" value="ECO:0007669"/>
    <property type="project" value="TreeGrafter"/>
</dbReference>
<keyword evidence="3" id="KW-0813">Transport</keyword>
<evidence type="ECO:0000256" key="6">
    <source>
        <dbReference type="ARBA" id="ARBA00022842"/>
    </source>
</evidence>
<evidence type="ECO:0000313" key="13">
    <source>
        <dbReference type="EMBL" id="RWU83696.1"/>
    </source>
</evidence>
<dbReference type="EMBL" id="PIPF01000007">
    <property type="protein sequence ID" value="RWU83696.1"/>
    <property type="molecule type" value="Genomic_DNA"/>
</dbReference>
<feature type="transmembrane region" description="Helical" evidence="12">
    <location>
        <begin position="289"/>
        <end position="309"/>
    </location>
</feature>
<dbReference type="AlphaFoldDB" id="A0A444B5R5"/>
<keyword evidence="5 12" id="KW-0812">Transmembrane</keyword>
<evidence type="ECO:0000256" key="4">
    <source>
        <dbReference type="ARBA" id="ARBA00022475"/>
    </source>
</evidence>
<dbReference type="CDD" id="cd12830">
    <property type="entry name" value="MtCorA-like"/>
    <property type="match status" value="1"/>
</dbReference>
<evidence type="ECO:0000256" key="3">
    <source>
        <dbReference type="ARBA" id="ARBA00022448"/>
    </source>
</evidence>
<dbReference type="Pfam" id="PF01544">
    <property type="entry name" value="CorA"/>
    <property type="match status" value="1"/>
</dbReference>
<dbReference type="InterPro" id="IPR045863">
    <property type="entry name" value="CorA_TM1_TM2"/>
</dbReference>
<dbReference type="PANTHER" id="PTHR46494">
    <property type="entry name" value="CORA FAMILY METAL ION TRANSPORTER (EUROFUNG)"/>
    <property type="match status" value="1"/>
</dbReference>
<comment type="similarity">
    <text evidence="2">Belongs to the CorA metal ion transporter (MIT) (TC 1.A.35) family.</text>
</comment>
<evidence type="ECO:0000256" key="1">
    <source>
        <dbReference type="ARBA" id="ARBA00004651"/>
    </source>
</evidence>
<evidence type="ECO:0000256" key="5">
    <source>
        <dbReference type="ARBA" id="ARBA00022692"/>
    </source>
</evidence>
<feature type="transmembrane region" description="Helical" evidence="12">
    <location>
        <begin position="329"/>
        <end position="349"/>
    </location>
</feature>
<dbReference type="FunFam" id="1.20.58.340:FF:000004">
    <property type="entry name" value="Magnesium transport protein CorA"/>
    <property type="match status" value="1"/>
</dbReference>
<dbReference type="Gene3D" id="1.20.58.340">
    <property type="entry name" value="Magnesium transport protein CorA, transmembrane region"/>
    <property type="match status" value="2"/>
</dbReference>
<dbReference type="GO" id="GO:0005886">
    <property type="term" value="C:plasma membrane"/>
    <property type="evidence" value="ECO:0007669"/>
    <property type="project" value="UniProtKB-SubCell"/>
</dbReference>
<dbReference type="SUPFAM" id="SSF144083">
    <property type="entry name" value="Magnesium transport protein CorA, transmembrane region"/>
    <property type="match status" value="1"/>
</dbReference>
<proteinExistence type="inferred from homology"/>
<evidence type="ECO:0000256" key="7">
    <source>
        <dbReference type="ARBA" id="ARBA00022989"/>
    </source>
</evidence>
<evidence type="ECO:0000256" key="9">
    <source>
        <dbReference type="ARBA" id="ARBA00023136"/>
    </source>
</evidence>
<dbReference type="InterPro" id="IPR045861">
    <property type="entry name" value="CorA_cytoplasmic_dom"/>
</dbReference>
<dbReference type="OrthoDB" id="9803416at2"/>
<protein>
    <submittedName>
        <fullName evidence="13">Magnesium transporter CorA</fullName>
    </submittedName>
</protein>
<comment type="caution">
    <text evidence="13">The sequence shown here is derived from an EMBL/GenBank/DDBJ whole genome shotgun (WGS) entry which is preliminary data.</text>
</comment>
<accession>A0A444B5R5</accession>
<sequence>MQYATRLTLGAGRRRTCNDAGVIVDQARYHDGRRLPCGDISETLDDIRASGSSDFLWIGMRDPSDETFERVSEELGLHPLAIEDSVTGDQRPKIERYGDGHFVVLRPLRYVEASSDVESGEIMVFIGADHIVTIRKGEASPLAGLRSRLEADGHDALRHGPWGVFHAIIDFVVDQYLEIEDEIQQDLDDIEAGVFSPDGSVSTAEIYALKREVLEFKRAALPLARPLALLVGTGTPVPTEELRLRFRDVNDHLSLVNDNTESQDRLLSDVLSAHLAQVGVQQNQDMRKISAWAAMLALPTMIAGIYGMNFEGMPELSASVSVGGHEIHYGYPLALLVMVLACVVLHRLFRRSGWL</sequence>
<evidence type="ECO:0000256" key="8">
    <source>
        <dbReference type="ARBA" id="ARBA00023065"/>
    </source>
</evidence>
<evidence type="ECO:0000256" key="10">
    <source>
        <dbReference type="ARBA" id="ARBA00034269"/>
    </source>
</evidence>
<gene>
    <name evidence="13" type="ORF">CWN80_08045</name>
</gene>
<dbReference type="GO" id="GO:0015087">
    <property type="term" value="F:cobalt ion transmembrane transporter activity"/>
    <property type="evidence" value="ECO:0007669"/>
    <property type="project" value="TreeGrafter"/>
</dbReference>
<keyword evidence="4" id="KW-1003">Cell membrane</keyword>
<keyword evidence="14" id="KW-1185">Reference proteome</keyword>
<dbReference type="GO" id="GO:0050897">
    <property type="term" value="F:cobalt ion binding"/>
    <property type="evidence" value="ECO:0007669"/>
    <property type="project" value="TreeGrafter"/>
</dbReference>
<comment type="catalytic activity">
    <reaction evidence="10">
        <text>Mg(2+)(in) = Mg(2+)(out)</text>
        <dbReference type="Rhea" id="RHEA:29827"/>
        <dbReference type="ChEBI" id="CHEBI:18420"/>
    </reaction>
</comment>
<evidence type="ECO:0000256" key="2">
    <source>
        <dbReference type="ARBA" id="ARBA00009765"/>
    </source>
</evidence>
<dbReference type="Proteomes" id="UP000288711">
    <property type="component" value="Unassembled WGS sequence"/>
</dbReference>
<comment type="subcellular location">
    <subcellularLocation>
        <location evidence="1">Cell membrane</location>
        <topology evidence="1">Multi-pass membrane protein</topology>
    </subcellularLocation>
</comment>
<keyword evidence="7 12" id="KW-1133">Transmembrane helix</keyword>
<evidence type="ECO:0000256" key="11">
    <source>
        <dbReference type="ARBA" id="ARBA00045497"/>
    </source>
</evidence>
<dbReference type="SUPFAM" id="SSF143865">
    <property type="entry name" value="CorA soluble domain-like"/>
    <property type="match status" value="1"/>
</dbReference>
<keyword evidence="8" id="KW-0406">Ion transport</keyword>
<name>A0A444B5R5_9MICO</name>
<comment type="function">
    <text evidence="11">Mediates influx of magnesium ions. Alternates between open and closed states. Activated by low cytoplasmic Mg(2+) levels. Inactive when cytoplasmic Mg(2+) levels are high.</text>
</comment>
<keyword evidence="6" id="KW-0460">Magnesium</keyword>
<reference evidence="13 14" key="1">
    <citation type="journal article" date="2009" name="Int. J. Syst. Evol. Microbiol.">
        <title>Janibacter hoylei sp. nov., Bacillus isronensis sp. nov. and Bacillus aryabhattai sp. nov., isolated from cryotubes used for collecting air from the upper atmosphere.</title>
        <authorList>
            <person name="Shivaji S."/>
            <person name="Chaturvedi P."/>
            <person name="Begum Z."/>
            <person name="Pindi P.K."/>
            <person name="Manorama R."/>
            <person name="Padmanaban D.A."/>
            <person name="Shouche Y.S."/>
            <person name="Pawar S."/>
            <person name="Vaishampayan P."/>
            <person name="Dutt C.B."/>
            <person name="Datta G.N."/>
            <person name="Manchanda R.K."/>
            <person name="Rao U.R."/>
            <person name="Bhargava P.M."/>
            <person name="Narlikar J.V."/>
        </authorList>
    </citation>
    <scope>NUCLEOTIDE SEQUENCE [LARGE SCALE GENOMIC DNA]</scope>
    <source>
        <strain evidence="13 14">PVAS-1</strain>
    </source>
</reference>
<dbReference type="GO" id="GO:0000287">
    <property type="term" value="F:magnesium ion binding"/>
    <property type="evidence" value="ECO:0007669"/>
    <property type="project" value="TreeGrafter"/>
</dbReference>
<keyword evidence="9 12" id="KW-0472">Membrane</keyword>
<organism evidence="13 14">
    <name type="scientific">Janibacter hoylei PVAS-1</name>
    <dbReference type="NCBI Taxonomy" id="1210046"/>
    <lineage>
        <taxon>Bacteria</taxon>
        <taxon>Bacillati</taxon>
        <taxon>Actinomycetota</taxon>
        <taxon>Actinomycetes</taxon>
        <taxon>Micrococcales</taxon>
        <taxon>Intrasporangiaceae</taxon>
        <taxon>Janibacter</taxon>
    </lineage>
</organism>
<dbReference type="Gene3D" id="3.30.460.20">
    <property type="entry name" value="CorA soluble domain-like"/>
    <property type="match status" value="1"/>
</dbReference>
<evidence type="ECO:0000256" key="12">
    <source>
        <dbReference type="SAM" id="Phobius"/>
    </source>
</evidence>
<dbReference type="InterPro" id="IPR002523">
    <property type="entry name" value="MgTranspt_CorA/ZnTranspt_ZntB"/>
</dbReference>
<dbReference type="PANTHER" id="PTHR46494:SF1">
    <property type="entry name" value="CORA FAMILY METAL ION TRANSPORTER (EUROFUNG)"/>
    <property type="match status" value="1"/>
</dbReference>